<evidence type="ECO:0000256" key="2">
    <source>
        <dbReference type="ARBA" id="ARBA00023157"/>
    </source>
</evidence>
<evidence type="ECO:0000313" key="4">
    <source>
        <dbReference type="EMBL" id="CAI3986096.1"/>
    </source>
</evidence>
<comment type="caution">
    <text evidence="4">The sequence shown here is derived from an EMBL/GenBank/DDBJ whole genome shotgun (WGS) entry which is preliminary data.</text>
</comment>
<sequence>MTLPPRCRTEIPGNGFPGYSGKSSDLAWPGGKQPYNLECWPKRWDGAPLACTEINVLEDTTDGWPGKCRGLVEIKGVNGTDCGQGSQCEGIIPDCFVRSNFVPRSAQRLQHGSIRVLKDLTGYQIKGLTKGFDNAEGFFQKQEDAIVFCKNMCYSDIRCQYWLYAPNYGCYLEDASQEDGPPYPLTVHSAMRDTGYAKDCVAGEYIQHYCPAESVSRVRQMPLPILADCAERGYRYEPPSMFLSHRSVEPNWEACRSRCKLTVYCNYFAFWPDGGCLVAGTDSQRVVAESYEVISGRHGWPWLACIQTRAGGGLSLRPKWIYENI</sequence>
<reference evidence="5 6" key="2">
    <citation type="submission" date="2024-05" db="EMBL/GenBank/DDBJ databases">
        <authorList>
            <person name="Chen Y."/>
            <person name="Shah S."/>
            <person name="Dougan E. K."/>
            <person name="Thang M."/>
            <person name="Chan C."/>
        </authorList>
    </citation>
    <scope>NUCLEOTIDE SEQUENCE [LARGE SCALE GENOMIC DNA]</scope>
</reference>
<dbReference type="Gene3D" id="3.50.4.10">
    <property type="entry name" value="Hepatocyte Growth Factor"/>
    <property type="match status" value="1"/>
</dbReference>
<keyword evidence="6" id="KW-1185">Reference proteome</keyword>
<evidence type="ECO:0000313" key="6">
    <source>
        <dbReference type="Proteomes" id="UP001152797"/>
    </source>
</evidence>
<keyword evidence="1" id="KW-0677">Repeat</keyword>
<dbReference type="OrthoDB" id="407736at2759"/>
<protein>
    <recommendedName>
        <fullName evidence="3">Apple domain-containing protein</fullName>
    </recommendedName>
</protein>
<reference evidence="4" key="1">
    <citation type="submission" date="2022-10" db="EMBL/GenBank/DDBJ databases">
        <authorList>
            <person name="Chen Y."/>
            <person name="Dougan E. K."/>
            <person name="Chan C."/>
            <person name="Rhodes N."/>
            <person name="Thang M."/>
        </authorList>
    </citation>
    <scope>NUCLEOTIDE SEQUENCE</scope>
</reference>
<name>A0A9P1C987_9DINO</name>
<proteinExistence type="predicted"/>
<gene>
    <name evidence="4" type="ORF">C1SCF055_LOCUS13473</name>
</gene>
<organism evidence="4">
    <name type="scientific">Cladocopium goreaui</name>
    <dbReference type="NCBI Taxonomy" id="2562237"/>
    <lineage>
        <taxon>Eukaryota</taxon>
        <taxon>Sar</taxon>
        <taxon>Alveolata</taxon>
        <taxon>Dinophyceae</taxon>
        <taxon>Suessiales</taxon>
        <taxon>Symbiodiniaceae</taxon>
        <taxon>Cladocopium</taxon>
    </lineage>
</organism>
<dbReference type="EMBL" id="CAMXCT030001046">
    <property type="protein sequence ID" value="CAL4773408.1"/>
    <property type="molecule type" value="Genomic_DNA"/>
</dbReference>
<dbReference type="GO" id="GO:0005576">
    <property type="term" value="C:extracellular region"/>
    <property type="evidence" value="ECO:0007669"/>
    <property type="project" value="InterPro"/>
</dbReference>
<dbReference type="Proteomes" id="UP001152797">
    <property type="component" value="Unassembled WGS sequence"/>
</dbReference>
<dbReference type="SMART" id="SM00223">
    <property type="entry name" value="APPLE"/>
    <property type="match status" value="1"/>
</dbReference>
<feature type="domain" description="Apple" evidence="3">
    <location>
        <begin position="229"/>
        <end position="299"/>
    </location>
</feature>
<dbReference type="GO" id="GO:0006508">
    <property type="term" value="P:proteolysis"/>
    <property type="evidence" value="ECO:0007669"/>
    <property type="project" value="InterPro"/>
</dbReference>
<accession>A0A9P1C987</accession>
<dbReference type="AlphaFoldDB" id="A0A9P1C987"/>
<dbReference type="SUPFAM" id="SSF57414">
    <property type="entry name" value="Hairpin loop containing domain-like"/>
    <property type="match status" value="1"/>
</dbReference>
<evidence type="ECO:0000256" key="1">
    <source>
        <dbReference type="ARBA" id="ARBA00022737"/>
    </source>
</evidence>
<dbReference type="InterPro" id="IPR000177">
    <property type="entry name" value="Apple"/>
</dbReference>
<dbReference type="EMBL" id="CAMXCT020001046">
    <property type="protein sequence ID" value="CAL1139471.1"/>
    <property type="molecule type" value="Genomic_DNA"/>
</dbReference>
<evidence type="ECO:0000313" key="5">
    <source>
        <dbReference type="EMBL" id="CAL4773408.1"/>
    </source>
</evidence>
<dbReference type="EMBL" id="CAMXCT010001046">
    <property type="protein sequence ID" value="CAI3986096.1"/>
    <property type="molecule type" value="Genomic_DNA"/>
</dbReference>
<keyword evidence="2" id="KW-1015">Disulfide bond</keyword>
<evidence type="ECO:0000259" key="3">
    <source>
        <dbReference type="SMART" id="SM00223"/>
    </source>
</evidence>